<dbReference type="KEGG" id="plon:Pla110_09000"/>
<name>A0A518CIZ2_9PLAN</name>
<accession>A0A518CIZ2</accession>
<evidence type="ECO:0000313" key="2">
    <source>
        <dbReference type="Proteomes" id="UP000317178"/>
    </source>
</evidence>
<dbReference type="OrthoDB" id="9765084at2"/>
<dbReference type="Gene3D" id="3.40.50.150">
    <property type="entry name" value="Vaccinia Virus protein VP39"/>
    <property type="match status" value="1"/>
</dbReference>
<dbReference type="SUPFAM" id="SSF53335">
    <property type="entry name" value="S-adenosyl-L-methionine-dependent methyltransferases"/>
    <property type="match status" value="1"/>
</dbReference>
<sequence length="480" mass="55756">MATEITTTGKIRIPPAEIEYATSASPAHTARIFTWQGELYRSIPQSSLPMWKQLTEEGLLQELIHERLFVETRETDLQLEGAALVLKHDRIPFVSYPYEWCSAAFQSAAIQFLELNIRLAKSGLATSDAHPWNLVFDGTTPLFVDYGSFVPLEQIHRADFINQFRAQFWYPLQLMTSGHGRLARTLMQEYSQPIQEDELPGLRYLWRRGWLRLAKSRGHSRLGRGAQKLARLNRFHLQRQPSTEIWIKGLERWKRRVERVRLPRQRTFWSHYYAEDYPDHAQPETWSEKQITVAKVLEELAPATVHDLAGNSGWYAQLACRQGRQVVCTDNDDLALNQLFQREQSSNSGMSLAYLNIVNPVGPHGTIDARGSRLYTAVEQRLQADCVLALGLTHHLVFTEMFDFPFIFGALSQFTRKDLIVEFVSRDDEYVKTWWNDSYDWYTLENFCDIARQYFEEVDVQDSSPAGRYLVVCRQRRNEP</sequence>
<proteinExistence type="predicted"/>
<protein>
    <recommendedName>
        <fullName evidence="3">Methyltransferase domain protein</fullName>
    </recommendedName>
</protein>
<keyword evidence="2" id="KW-1185">Reference proteome</keyword>
<gene>
    <name evidence="1" type="ORF">Pla110_09000</name>
</gene>
<dbReference type="Proteomes" id="UP000317178">
    <property type="component" value="Chromosome"/>
</dbReference>
<dbReference type="RefSeq" id="WP_144993609.1">
    <property type="nucleotide sequence ID" value="NZ_CP036281.1"/>
</dbReference>
<evidence type="ECO:0008006" key="3">
    <source>
        <dbReference type="Google" id="ProtNLM"/>
    </source>
</evidence>
<evidence type="ECO:0000313" key="1">
    <source>
        <dbReference type="EMBL" id="QDU79195.1"/>
    </source>
</evidence>
<dbReference type="AlphaFoldDB" id="A0A518CIZ2"/>
<organism evidence="1 2">
    <name type="scientific">Polystyrenella longa</name>
    <dbReference type="NCBI Taxonomy" id="2528007"/>
    <lineage>
        <taxon>Bacteria</taxon>
        <taxon>Pseudomonadati</taxon>
        <taxon>Planctomycetota</taxon>
        <taxon>Planctomycetia</taxon>
        <taxon>Planctomycetales</taxon>
        <taxon>Planctomycetaceae</taxon>
        <taxon>Polystyrenella</taxon>
    </lineage>
</organism>
<dbReference type="InterPro" id="IPR029063">
    <property type="entry name" value="SAM-dependent_MTases_sf"/>
</dbReference>
<dbReference type="EMBL" id="CP036281">
    <property type="protein sequence ID" value="QDU79195.1"/>
    <property type="molecule type" value="Genomic_DNA"/>
</dbReference>
<reference evidence="1 2" key="1">
    <citation type="submission" date="2019-02" db="EMBL/GenBank/DDBJ databases">
        <title>Deep-cultivation of Planctomycetes and their phenomic and genomic characterization uncovers novel biology.</title>
        <authorList>
            <person name="Wiegand S."/>
            <person name="Jogler M."/>
            <person name="Boedeker C."/>
            <person name="Pinto D."/>
            <person name="Vollmers J."/>
            <person name="Rivas-Marin E."/>
            <person name="Kohn T."/>
            <person name="Peeters S.H."/>
            <person name="Heuer A."/>
            <person name="Rast P."/>
            <person name="Oberbeckmann S."/>
            <person name="Bunk B."/>
            <person name="Jeske O."/>
            <person name="Meyerdierks A."/>
            <person name="Storesund J.E."/>
            <person name="Kallscheuer N."/>
            <person name="Luecker S."/>
            <person name="Lage O.M."/>
            <person name="Pohl T."/>
            <person name="Merkel B.J."/>
            <person name="Hornburger P."/>
            <person name="Mueller R.-W."/>
            <person name="Bruemmer F."/>
            <person name="Labrenz M."/>
            <person name="Spormann A.M."/>
            <person name="Op den Camp H."/>
            <person name="Overmann J."/>
            <person name="Amann R."/>
            <person name="Jetten M.S.M."/>
            <person name="Mascher T."/>
            <person name="Medema M.H."/>
            <person name="Devos D.P."/>
            <person name="Kaster A.-K."/>
            <person name="Ovreas L."/>
            <person name="Rohde M."/>
            <person name="Galperin M.Y."/>
            <person name="Jogler C."/>
        </authorList>
    </citation>
    <scope>NUCLEOTIDE SEQUENCE [LARGE SCALE GENOMIC DNA]</scope>
    <source>
        <strain evidence="1 2">Pla110</strain>
    </source>
</reference>